<evidence type="ECO:0000256" key="3">
    <source>
        <dbReference type="ARBA" id="ARBA00022475"/>
    </source>
</evidence>
<evidence type="ECO:0000256" key="2">
    <source>
        <dbReference type="ARBA" id="ARBA00022448"/>
    </source>
</evidence>
<dbReference type="RefSeq" id="WP_345270136.1">
    <property type="nucleotide sequence ID" value="NZ_BAABHB010000011.1"/>
</dbReference>
<keyword evidence="5 8" id="KW-1133">Transmembrane helix</keyword>
<reference evidence="10" key="1">
    <citation type="journal article" date="2019" name="Int. J. Syst. Evol. Microbiol.">
        <title>The Global Catalogue of Microorganisms (GCM) 10K type strain sequencing project: providing services to taxonomists for standard genome sequencing and annotation.</title>
        <authorList>
            <consortium name="The Broad Institute Genomics Platform"/>
            <consortium name="The Broad Institute Genome Sequencing Center for Infectious Disease"/>
            <person name="Wu L."/>
            <person name="Ma J."/>
        </authorList>
    </citation>
    <scope>NUCLEOTIDE SEQUENCE [LARGE SCALE GENOMIC DNA]</scope>
    <source>
        <strain evidence="10">JCM 17925</strain>
    </source>
</reference>
<evidence type="ECO:0000256" key="8">
    <source>
        <dbReference type="SAM" id="Phobius"/>
    </source>
</evidence>
<organism evidence="9 10">
    <name type="scientific">Nibrella viscosa</name>
    <dbReference type="NCBI Taxonomy" id="1084524"/>
    <lineage>
        <taxon>Bacteria</taxon>
        <taxon>Pseudomonadati</taxon>
        <taxon>Bacteroidota</taxon>
        <taxon>Cytophagia</taxon>
        <taxon>Cytophagales</taxon>
        <taxon>Spirosomataceae</taxon>
        <taxon>Nibrella</taxon>
    </lineage>
</organism>
<feature type="transmembrane region" description="Helical" evidence="8">
    <location>
        <begin position="248"/>
        <end position="271"/>
    </location>
</feature>
<proteinExistence type="inferred from homology"/>
<gene>
    <name evidence="9" type="ORF">GCM10023187_43790</name>
</gene>
<evidence type="ECO:0000256" key="7">
    <source>
        <dbReference type="ARBA" id="ARBA00049663"/>
    </source>
</evidence>
<evidence type="ECO:0000313" key="10">
    <source>
        <dbReference type="Proteomes" id="UP001500936"/>
    </source>
</evidence>
<dbReference type="PANTHER" id="PTHR30354">
    <property type="entry name" value="GNT FAMILY GLUCONATE TRANSPORTER"/>
    <property type="match status" value="1"/>
</dbReference>
<feature type="transmembrane region" description="Helical" evidence="8">
    <location>
        <begin position="456"/>
        <end position="479"/>
    </location>
</feature>
<comment type="caution">
    <text evidence="9">The sequence shown here is derived from an EMBL/GenBank/DDBJ whole genome shotgun (WGS) entry which is preliminary data.</text>
</comment>
<evidence type="ECO:0000256" key="4">
    <source>
        <dbReference type="ARBA" id="ARBA00022692"/>
    </source>
</evidence>
<keyword evidence="3" id="KW-1003">Cell membrane</keyword>
<evidence type="ECO:0000256" key="1">
    <source>
        <dbReference type="ARBA" id="ARBA00004651"/>
    </source>
</evidence>
<dbReference type="Proteomes" id="UP001500936">
    <property type="component" value="Unassembled WGS sequence"/>
</dbReference>
<keyword evidence="6 8" id="KW-0472">Membrane</keyword>
<protein>
    <submittedName>
        <fullName evidence="9">SLC13 family permease</fullName>
    </submittedName>
</protein>
<keyword evidence="2" id="KW-0813">Transport</keyword>
<evidence type="ECO:0000256" key="6">
    <source>
        <dbReference type="ARBA" id="ARBA00023136"/>
    </source>
</evidence>
<feature type="transmembrane region" description="Helical" evidence="8">
    <location>
        <begin position="364"/>
        <end position="386"/>
    </location>
</feature>
<dbReference type="Pfam" id="PF02447">
    <property type="entry name" value="GntP_permease"/>
    <property type="match status" value="1"/>
</dbReference>
<evidence type="ECO:0000313" key="9">
    <source>
        <dbReference type="EMBL" id="GAA4414380.1"/>
    </source>
</evidence>
<dbReference type="InterPro" id="IPR003474">
    <property type="entry name" value="Glcn_transporter"/>
</dbReference>
<feature type="transmembrane region" description="Helical" evidence="8">
    <location>
        <begin position="121"/>
        <end position="146"/>
    </location>
</feature>
<evidence type="ECO:0000256" key="5">
    <source>
        <dbReference type="ARBA" id="ARBA00022989"/>
    </source>
</evidence>
<feature type="transmembrane region" description="Helical" evidence="8">
    <location>
        <begin position="27"/>
        <end position="46"/>
    </location>
</feature>
<feature type="transmembrane region" description="Helical" evidence="8">
    <location>
        <begin position="393"/>
        <end position="411"/>
    </location>
</feature>
<feature type="transmembrane region" description="Helical" evidence="8">
    <location>
        <begin position="6"/>
        <end position="22"/>
    </location>
</feature>
<comment type="subcellular location">
    <subcellularLocation>
        <location evidence="1">Cell membrane</location>
        <topology evidence="1">Multi-pass membrane protein</topology>
    </subcellularLocation>
</comment>
<sequence length="482" mass="50532">MTDPLLILLIGVLIVMGGIIGLKLHPFLALLFGAFVVAMMTPAAAIEQYALSKGTAPAAALQLANKSVGERIATEFGNTCGRVGILIAMAAIIGKCMLESGAAERTVRSMLRFTGIERAPIAFLVSSFFIGVPVFFDTVILLMIPIAKVMTMRIGKNYLLLVLCILAGAAMANSLVPPAPGPLFLIGEMRIPIGLMMVTGTIVGLITIFFGYLFAVWANQKWPIALRDSLDARLEDIKLVAAKDDTHLPSLGVSLLPVLIPLIFICADTYADAMPVAQSTSVKQAAVLGQIFGIVQFFGDKTIALITGGVVALLVLAANKKDSKEGMGAFLQAALMSGGSIILIIGAGGAFGGMLQQTGISTRIAGLTSGYQMALIPLAFLISAVVRTAQGSATVALITASGILSGLAINGKLDFHPVYLGLAIGCGSKLIPWMNDSGFWIVCKMSNLTEKEALKTFSPMLCIMGIVGLIVIMIGSQLFPLI</sequence>
<feature type="transmembrane region" description="Helical" evidence="8">
    <location>
        <begin position="329"/>
        <end position="352"/>
    </location>
</feature>
<feature type="transmembrane region" description="Helical" evidence="8">
    <location>
        <begin position="158"/>
        <end position="176"/>
    </location>
</feature>
<accession>A0ABP8KT36</accession>
<name>A0ABP8KT36_9BACT</name>
<feature type="transmembrane region" description="Helical" evidence="8">
    <location>
        <begin position="291"/>
        <end position="317"/>
    </location>
</feature>
<feature type="transmembrane region" description="Helical" evidence="8">
    <location>
        <begin position="196"/>
        <end position="217"/>
    </location>
</feature>
<comment type="similarity">
    <text evidence="7">Belongs to the GntP permease family.</text>
</comment>
<keyword evidence="10" id="KW-1185">Reference proteome</keyword>
<dbReference type="PANTHER" id="PTHR30354:SF22">
    <property type="entry name" value="HIGH-AFFINITY GLUCONATE TRANSPORTER"/>
    <property type="match status" value="1"/>
</dbReference>
<dbReference type="EMBL" id="BAABHB010000011">
    <property type="protein sequence ID" value="GAA4414380.1"/>
    <property type="molecule type" value="Genomic_DNA"/>
</dbReference>
<keyword evidence="4 8" id="KW-0812">Transmembrane</keyword>